<comment type="caution">
    <text evidence="1">The sequence shown here is derived from an EMBL/GenBank/DDBJ whole genome shotgun (WGS) entry which is preliminary data.</text>
</comment>
<name>A0A2J6WFD9_9BACT</name>
<dbReference type="EMBL" id="PNIL01000020">
    <property type="protein sequence ID" value="PMP68389.1"/>
    <property type="molecule type" value="Genomic_DNA"/>
</dbReference>
<reference evidence="1 2" key="1">
    <citation type="submission" date="2018-01" db="EMBL/GenBank/DDBJ databases">
        <title>Metagenomic assembled genomes from two thermal pools in the Uzon Caldera, Kamchatka, Russia.</title>
        <authorList>
            <person name="Wilkins L."/>
            <person name="Ettinger C."/>
        </authorList>
    </citation>
    <scope>NUCLEOTIDE SEQUENCE [LARGE SCALE GENOMIC DNA]</scope>
    <source>
        <strain evidence="1">ZAV-07</strain>
    </source>
</reference>
<dbReference type="CDD" id="cd19067">
    <property type="entry name" value="PfuEndoQ-like"/>
    <property type="match status" value="1"/>
</dbReference>
<sequence length="364" mass="42069">MDIPHMVEYAKMKGITILGTGDIFLPRWRKEIENILSFDNGFYYFYDFPFILTGEVNLTFERNGNKSFHIVLAFPTLKDVENFQKAYKAFSNFEKNARPNIRLEPKEFLRILKDVNSNIPVILAHIFTPHYGALGASNGFRGISEIFETDFIDNLFIETGLSADPKMVYSISELENYPVLSSSDSHSPLHIGREATATKHSKGFEELFYNLKDVLFTFTIENFPQLGKYYLDGHRKCKFKTQDFSVSICPVCGKPLTKGVLHRVKELSDSYISSGLSKIKYFYYIPLQEILKRSYKKKEQEKIYLTLIYEFGNELNLLLFSDLDDVAHLVNNETIMYLNEIRKGNLIFDCGYDGVYGNWEVSFA</sequence>
<evidence type="ECO:0000313" key="1">
    <source>
        <dbReference type="EMBL" id="PMP68389.1"/>
    </source>
</evidence>
<proteinExistence type="predicted"/>
<organism evidence="1 2">
    <name type="scientific">Caldisericum exile</name>
    <dbReference type="NCBI Taxonomy" id="693075"/>
    <lineage>
        <taxon>Bacteria</taxon>
        <taxon>Pseudomonadati</taxon>
        <taxon>Caldisericota/Cryosericota group</taxon>
        <taxon>Caldisericota</taxon>
        <taxon>Caldisericia</taxon>
        <taxon>Caldisericales</taxon>
        <taxon>Caldisericaceae</taxon>
        <taxon>Caldisericum</taxon>
    </lineage>
</organism>
<dbReference type="InterPro" id="IPR016195">
    <property type="entry name" value="Pol/histidinol_Pase-like"/>
</dbReference>
<dbReference type="SUPFAM" id="SSF89550">
    <property type="entry name" value="PHP domain-like"/>
    <property type="match status" value="1"/>
</dbReference>
<dbReference type="Gene3D" id="3.20.20.140">
    <property type="entry name" value="Metal-dependent hydrolases"/>
    <property type="match status" value="1"/>
</dbReference>
<dbReference type="Proteomes" id="UP000237040">
    <property type="component" value="Unassembled WGS sequence"/>
</dbReference>
<evidence type="ECO:0000313" key="2">
    <source>
        <dbReference type="Proteomes" id="UP000237040"/>
    </source>
</evidence>
<dbReference type="AlphaFoldDB" id="A0A2J6WFD9"/>
<gene>
    <name evidence="1" type="ORF">C0189_01290</name>
</gene>
<evidence type="ECO:0008006" key="3">
    <source>
        <dbReference type="Google" id="ProtNLM"/>
    </source>
</evidence>
<protein>
    <recommendedName>
        <fullName evidence="3">DNA helicase UvrD</fullName>
    </recommendedName>
</protein>
<dbReference type="PANTHER" id="PTHR40084:SF1">
    <property type="entry name" value="PHOSPHOTRANSFERASE"/>
    <property type="match status" value="1"/>
</dbReference>
<accession>A0A2J6WFD9</accession>
<dbReference type="PANTHER" id="PTHR40084">
    <property type="entry name" value="PHOSPHOHYDROLASE, PHP FAMILY"/>
    <property type="match status" value="1"/>
</dbReference>